<feature type="compositionally biased region" description="Basic and acidic residues" evidence="1">
    <location>
        <begin position="40"/>
        <end position="56"/>
    </location>
</feature>
<organism evidence="2 3">
    <name type="scientific">Dothistroma septosporum (strain NZE10 / CBS 128990)</name>
    <name type="common">Red band needle blight fungus</name>
    <name type="synonym">Mycosphaerella pini</name>
    <dbReference type="NCBI Taxonomy" id="675120"/>
    <lineage>
        <taxon>Eukaryota</taxon>
        <taxon>Fungi</taxon>
        <taxon>Dikarya</taxon>
        <taxon>Ascomycota</taxon>
        <taxon>Pezizomycotina</taxon>
        <taxon>Dothideomycetes</taxon>
        <taxon>Dothideomycetidae</taxon>
        <taxon>Mycosphaerellales</taxon>
        <taxon>Mycosphaerellaceae</taxon>
        <taxon>Dothistroma</taxon>
    </lineage>
</organism>
<evidence type="ECO:0000313" key="2">
    <source>
        <dbReference type="EMBL" id="EME42612.1"/>
    </source>
</evidence>
<proteinExistence type="predicted"/>
<evidence type="ECO:0000256" key="1">
    <source>
        <dbReference type="SAM" id="MobiDB-lite"/>
    </source>
</evidence>
<dbReference type="Proteomes" id="UP000016933">
    <property type="component" value="Unassembled WGS sequence"/>
</dbReference>
<dbReference type="EMBL" id="KB446541">
    <property type="protein sequence ID" value="EME42612.1"/>
    <property type="molecule type" value="Genomic_DNA"/>
</dbReference>
<feature type="region of interest" description="Disordered" evidence="1">
    <location>
        <begin position="26"/>
        <end position="77"/>
    </location>
</feature>
<protein>
    <submittedName>
        <fullName evidence="2">Uncharacterized protein</fullName>
    </submittedName>
</protein>
<feature type="compositionally biased region" description="Acidic residues" evidence="1">
    <location>
        <begin position="57"/>
        <end position="77"/>
    </location>
</feature>
<reference evidence="2 3" key="2">
    <citation type="journal article" date="2012" name="PLoS Pathog.">
        <title>Diverse lifestyles and strategies of plant pathogenesis encoded in the genomes of eighteen Dothideomycetes fungi.</title>
        <authorList>
            <person name="Ohm R.A."/>
            <person name="Feau N."/>
            <person name="Henrissat B."/>
            <person name="Schoch C.L."/>
            <person name="Horwitz B.A."/>
            <person name="Barry K.W."/>
            <person name="Condon B.J."/>
            <person name="Copeland A.C."/>
            <person name="Dhillon B."/>
            <person name="Glaser F."/>
            <person name="Hesse C.N."/>
            <person name="Kosti I."/>
            <person name="LaButti K."/>
            <person name="Lindquist E.A."/>
            <person name="Lucas S."/>
            <person name="Salamov A.A."/>
            <person name="Bradshaw R.E."/>
            <person name="Ciuffetti L."/>
            <person name="Hamelin R.C."/>
            <person name="Kema G.H.J."/>
            <person name="Lawrence C."/>
            <person name="Scott J.A."/>
            <person name="Spatafora J.W."/>
            <person name="Turgeon B.G."/>
            <person name="de Wit P.J.G.M."/>
            <person name="Zhong S."/>
            <person name="Goodwin S.B."/>
            <person name="Grigoriev I.V."/>
        </authorList>
    </citation>
    <scope>NUCLEOTIDE SEQUENCE [LARGE SCALE GENOMIC DNA]</scope>
    <source>
        <strain evidence="3">NZE10 / CBS 128990</strain>
    </source>
</reference>
<name>N1PJN6_DOTSN</name>
<gene>
    <name evidence="2" type="ORF">DOTSEDRAFT_26186</name>
</gene>
<keyword evidence="3" id="KW-1185">Reference proteome</keyword>
<accession>N1PJN6</accession>
<dbReference type="AlphaFoldDB" id="N1PJN6"/>
<sequence>MYCACGMGFCYDCGALGDDGCDCVYDYDHGEGEDDDASNDGERQSLEEDQYGREVAADPDEEEKEEEEEETEEDEEAAVFAAALEISSLDAKGSEGG</sequence>
<reference evidence="3" key="1">
    <citation type="journal article" date="2012" name="PLoS Genet.">
        <title>The genomes of the fungal plant pathogens Cladosporium fulvum and Dothistroma septosporum reveal adaptation to different hosts and lifestyles but also signatures of common ancestry.</title>
        <authorList>
            <person name="de Wit P.J.G.M."/>
            <person name="van der Burgt A."/>
            <person name="Oekmen B."/>
            <person name="Stergiopoulos I."/>
            <person name="Abd-Elsalam K.A."/>
            <person name="Aerts A.L."/>
            <person name="Bahkali A.H."/>
            <person name="Beenen H.G."/>
            <person name="Chettri P."/>
            <person name="Cox M.P."/>
            <person name="Datema E."/>
            <person name="de Vries R.P."/>
            <person name="Dhillon B."/>
            <person name="Ganley A.R."/>
            <person name="Griffiths S.A."/>
            <person name="Guo Y."/>
            <person name="Hamelin R.C."/>
            <person name="Henrissat B."/>
            <person name="Kabir M.S."/>
            <person name="Jashni M.K."/>
            <person name="Kema G."/>
            <person name="Klaubauf S."/>
            <person name="Lapidus A."/>
            <person name="Levasseur A."/>
            <person name="Lindquist E."/>
            <person name="Mehrabi R."/>
            <person name="Ohm R.A."/>
            <person name="Owen T.J."/>
            <person name="Salamov A."/>
            <person name="Schwelm A."/>
            <person name="Schijlen E."/>
            <person name="Sun H."/>
            <person name="van den Burg H.A."/>
            <person name="van Ham R.C.H.J."/>
            <person name="Zhang S."/>
            <person name="Goodwin S.B."/>
            <person name="Grigoriev I.V."/>
            <person name="Collemare J."/>
            <person name="Bradshaw R.E."/>
        </authorList>
    </citation>
    <scope>NUCLEOTIDE SEQUENCE [LARGE SCALE GENOMIC DNA]</scope>
    <source>
        <strain evidence="3">NZE10 / CBS 128990</strain>
    </source>
</reference>
<evidence type="ECO:0000313" key="3">
    <source>
        <dbReference type="Proteomes" id="UP000016933"/>
    </source>
</evidence>
<dbReference type="HOGENOM" id="CLU_2346660_0_0_1"/>